<keyword evidence="4" id="KW-1185">Reference proteome</keyword>
<dbReference type="SMART" id="SM00822">
    <property type="entry name" value="PKS_KR"/>
    <property type="match status" value="1"/>
</dbReference>
<dbReference type="Gene3D" id="3.40.50.720">
    <property type="entry name" value="NAD(P)-binding Rossmann-like Domain"/>
    <property type="match status" value="1"/>
</dbReference>
<evidence type="ECO:0000256" key="1">
    <source>
        <dbReference type="ARBA" id="ARBA00006484"/>
    </source>
</evidence>
<dbReference type="FunFam" id="3.40.50.720:FF:000084">
    <property type="entry name" value="Short-chain dehydrogenase reductase"/>
    <property type="match status" value="1"/>
</dbReference>
<dbReference type="PROSITE" id="PS00061">
    <property type="entry name" value="ADH_SHORT"/>
    <property type="match status" value="1"/>
</dbReference>
<reference evidence="3 4" key="1">
    <citation type="submission" date="2020-02" db="EMBL/GenBank/DDBJ databases">
        <authorList>
            <person name="Zheng R.K."/>
            <person name="Sun C.M."/>
        </authorList>
    </citation>
    <scope>NUCLEOTIDE SEQUENCE [LARGE SCALE GENOMIC DNA]</scope>
    <source>
        <strain evidence="4">zrk23</strain>
    </source>
</reference>
<dbReference type="InterPro" id="IPR036291">
    <property type="entry name" value="NAD(P)-bd_dom_sf"/>
</dbReference>
<dbReference type="PRINTS" id="PR00081">
    <property type="entry name" value="GDHRDH"/>
</dbReference>
<organism evidence="3 4">
    <name type="scientific">Stakelama tenebrarum</name>
    <dbReference type="NCBI Taxonomy" id="2711215"/>
    <lineage>
        <taxon>Bacteria</taxon>
        <taxon>Pseudomonadati</taxon>
        <taxon>Pseudomonadota</taxon>
        <taxon>Alphaproteobacteria</taxon>
        <taxon>Sphingomonadales</taxon>
        <taxon>Sphingomonadaceae</taxon>
        <taxon>Stakelama</taxon>
    </lineage>
</organism>
<dbReference type="NCBIfam" id="NF005559">
    <property type="entry name" value="PRK07231.1"/>
    <property type="match status" value="1"/>
</dbReference>
<dbReference type="PANTHER" id="PTHR42760">
    <property type="entry name" value="SHORT-CHAIN DEHYDROGENASES/REDUCTASES FAMILY MEMBER"/>
    <property type="match status" value="1"/>
</dbReference>
<feature type="domain" description="Ketoreductase" evidence="2">
    <location>
        <begin position="6"/>
        <end position="185"/>
    </location>
</feature>
<dbReference type="InterPro" id="IPR057326">
    <property type="entry name" value="KR_dom"/>
</dbReference>
<name>A0A6G6Y3D9_9SPHN</name>
<dbReference type="InterPro" id="IPR020904">
    <property type="entry name" value="Sc_DH/Rdtase_CS"/>
</dbReference>
<dbReference type="PANTHER" id="PTHR42760:SF129">
    <property type="entry name" value="OXIDOREDUCTASE"/>
    <property type="match status" value="1"/>
</dbReference>
<evidence type="ECO:0000313" key="3">
    <source>
        <dbReference type="EMBL" id="QIG79361.1"/>
    </source>
</evidence>
<comment type="similarity">
    <text evidence="1">Belongs to the short-chain dehydrogenases/reductases (SDR) family.</text>
</comment>
<proteinExistence type="inferred from homology"/>
<evidence type="ECO:0000313" key="4">
    <source>
        <dbReference type="Proteomes" id="UP000501568"/>
    </source>
</evidence>
<evidence type="ECO:0000259" key="2">
    <source>
        <dbReference type="SMART" id="SM00822"/>
    </source>
</evidence>
<dbReference type="GO" id="GO:0016616">
    <property type="term" value="F:oxidoreductase activity, acting on the CH-OH group of donors, NAD or NADP as acceptor"/>
    <property type="evidence" value="ECO:0007669"/>
    <property type="project" value="TreeGrafter"/>
</dbReference>
<dbReference type="NCBIfam" id="NF009466">
    <property type="entry name" value="PRK12826.1-2"/>
    <property type="match status" value="1"/>
</dbReference>
<gene>
    <name evidence="3" type="ORF">G5C33_05870</name>
</gene>
<dbReference type="PRINTS" id="PR00080">
    <property type="entry name" value="SDRFAMILY"/>
</dbReference>
<dbReference type="EMBL" id="CP049109">
    <property type="protein sequence ID" value="QIG79361.1"/>
    <property type="molecule type" value="Genomic_DNA"/>
</dbReference>
<sequence length="263" mass="27285">MMLQGRTAIVTGGGSGIGRAAAHRFAQHGARLCIADANAEAATATAQALCEAGHDAFALTTDVTDPQAVNSAVGVTVSRFGRLDILLHSAGIGIEQAFLDTELAQWRRVLDIDLTGTFLMCQSAARAMRDQGYGRIVTISSTAGILGGTGRAAYGAAKAGVIGLTRVMAVELAPYGITANCLAPGAIETELVARMHSDETRTVYRAGIPMDRYGTPGEVAEAALFLASEASSYVTGHVLGVDGGFLAAGVMHRRHSERQEPQG</sequence>
<dbReference type="SUPFAM" id="SSF51735">
    <property type="entry name" value="NAD(P)-binding Rossmann-fold domains"/>
    <property type="match status" value="1"/>
</dbReference>
<dbReference type="InterPro" id="IPR002347">
    <property type="entry name" value="SDR_fam"/>
</dbReference>
<dbReference type="KEGG" id="spzr:G5C33_05870"/>
<protein>
    <submittedName>
        <fullName evidence="3">SDR family oxidoreductase</fullName>
    </submittedName>
</protein>
<dbReference type="Proteomes" id="UP000501568">
    <property type="component" value="Chromosome"/>
</dbReference>
<dbReference type="Pfam" id="PF13561">
    <property type="entry name" value="adh_short_C2"/>
    <property type="match status" value="1"/>
</dbReference>
<dbReference type="GO" id="GO:0030497">
    <property type="term" value="P:fatty acid elongation"/>
    <property type="evidence" value="ECO:0007669"/>
    <property type="project" value="TreeGrafter"/>
</dbReference>
<dbReference type="RefSeq" id="WP_165326362.1">
    <property type="nucleotide sequence ID" value="NZ_CP049109.1"/>
</dbReference>
<dbReference type="AlphaFoldDB" id="A0A6G6Y3D9"/>
<accession>A0A6G6Y3D9</accession>